<dbReference type="PANTHER" id="PTHR21666:SF270">
    <property type="entry name" value="MUREIN HYDROLASE ACTIVATOR ENVC"/>
    <property type="match status" value="1"/>
</dbReference>
<dbReference type="PANTHER" id="PTHR21666">
    <property type="entry name" value="PEPTIDASE-RELATED"/>
    <property type="match status" value="1"/>
</dbReference>
<sequence length="341" mass="35552">MWYGPEAPAGEWNPGADPAAPVRGRHRVARRRGGTVARSRAVLGVGVIAAVGAGGMASAQEGVEGSGADRVRAIPDRIPGLSALLSTDDQDAGTTRAATPVITAAPLTSAGVAVASADSGTGGSTDPGEALRSRILQQADTQEAIVEAERHAELRTQAVAAAAEEAAELAERERLEAEERERAEEERKRKEEEERKRKEEEERLRQLRESYVAPLTSYSFSSGYGVAGAMWASGYHTGTDLVAPAGTPIKNIHTGVVKEAAWAGSYGYRVVVELADGTEVSYSHLSSMAVVAGQEVITGEVIGNVGSTGNSTGPHLHLEVQPAGSGTVDPVAWMRGKGVAI</sequence>
<dbReference type="InterPro" id="IPR011055">
    <property type="entry name" value="Dup_hybrid_motif"/>
</dbReference>
<dbReference type="Gene3D" id="2.70.70.10">
    <property type="entry name" value="Glucose Permease (Domain IIA)"/>
    <property type="match status" value="1"/>
</dbReference>
<dbReference type="GO" id="GO:0004222">
    <property type="term" value="F:metalloendopeptidase activity"/>
    <property type="evidence" value="ECO:0007669"/>
    <property type="project" value="TreeGrafter"/>
</dbReference>
<evidence type="ECO:0000256" key="1">
    <source>
        <dbReference type="SAM" id="MobiDB-lite"/>
    </source>
</evidence>
<gene>
    <name evidence="3" type="ORF">FNQ90_09745</name>
</gene>
<feature type="domain" description="M23ase beta-sheet core" evidence="2">
    <location>
        <begin position="235"/>
        <end position="324"/>
    </location>
</feature>
<feature type="region of interest" description="Disordered" evidence="1">
    <location>
        <begin position="1"/>
        <end position="24"/>
    </location>
</feature>
<dbReference type="CDD" id="cd12797">
    <property type="entry name" value="M23_peptidase"/>
    <property type="match status" value="1"/>
</dbReference>
<dbReference type="FunFam" id="2.70.70.10:FF:000013">
    <property type="entry name" value="Peptidase family M23"/>
    <property type="match status" value="1"/>
</dbReference>
<feature type="region of interest" description="Disordered" evidence="1">
    <location>
        <begin position="169"/>
        <end position="202"/>
    </location>
</feature>
<dbReference type="EMBL" id="VKHT01000226">
    <property type="protein sequence ID" value="MBB0244380.1"/>
    <property type="molecule type" value="Genomic_DNA"/>
</dbReference>
<dbReference type="AlphaFoldDB" id="A0A7W3TD83"/>
<name>A0A7W3TD83_9ACTN</name>
<dbReference type="Pfam" id="PF01551">
    <property type="entry name" value="Peptidase_M23"/>
    <property type="match status" value="1"/>
</dbReference>
<dbReference type="SUPFAM" id="SSF51261">
    <property type="entry name" value="Duplicated hybrid motif"/>
    <property type="match status" value="1"/>
</dbReference>
<comment type="caution">
    <text evidence="3">The sequence shown here is derived from an EMBL/GenBank/DDBJ whole genome shotgun (WGS) entry which is preliminary data.</text>
</comment>
<evidence type="ECO:0000313" key="4">
    <source>
        <dbReference type="Proteomes" id="UP000538929"/>
    </source>
</evidence>
<evidence type="ECO:0000259" key="2">
    <source>
        <dbReference type="Pfam" id="PF01551"/>
    </source>
</evidence>
<protein>
    <submittedName>
        <fullName evidence="3">Peptidoglycan DD-metalloendopeptidase family protein</fullName>
    </submittedName>
</protein>
<reference evidence="4" key="1">
    <citation type="submission" date="2019-10" db="EMBL/GenBank/DDBJ databases">
        <title>Streptomyces sp. nov., a novel actinobacterium isolated from alkaline environment.</title>
        <authorList>
            <person name="Golinska P."/>
        </authorList>
    </citation>
    <scope>NUCLEOTIDE SEQUENCE [LARGE SCALE GENOMIC DNA]</scope>
    <source>
        <strain evidence="4">DSM 42118</strain>
    </source>
</reference>
<dbReference type="InterPro" id="IPR050570">
    <property type="entry name" value="Cell_wall_metabolism_enzyme"/>
</dbReference>
<dbReference type="InterPro" id="IPR016047">
    <property type="entry name" value="M23ase_b-sheet_dom"/>
</dbReference>
<accession>A0A7W3TD83</accession>
<dbReference type="Proteomes" id="UP000538929">
    <property type="component" value="Unassembled WGS sequence"/>
</dbReference>
<keyword evidence="4" id="KW-1185">Reference proteome</keyword>
<proteinExistence type="predicted"/>
<evidence type="ECO:0000313" key="3">
    <source>
        <dbReference type="EMBL" id="MBB0244380.1"/>
    </source>
</evidence>
<organism evidence="3 4">
    <name type="scientific">Streptomyces alkaliphilus</name>
    <dbReference type="NCBI Taxonomy" id="1472722"/>
    <lineage>
        <taxon>Bacteria</taxon>
        <taxon>Bacillati</taxon>
        <taxon>Actinomycetota</taxon>
        <taxon>Actinomycetes</taxon>
        <taxon>Kitasatosporales</taxon>
        <taxon>Streptomycetaceae</taxon>
        <taxon>Streptomyces</taxon>
    </lineage>
</organism>